<evidence type="ECO:0000256" key="3">
    <source>
        <dbReference type="ARBA" id="ARBA00023002"/>
    </source>
</evidence>
<organism evidence="6 7">
    <name type="scientific">Rubellimicrobium rubrum</name>
    <dbReference type="NCBI Taxonomy" id="2585369"/>
    <lineage>
        <taxon>Bacteria</taxon>
        <taxon>Pseudomonadati</taxon>
        <taxon>Pseudomonadota</taxon>
        <taxon>Alphaproteobacteria</taxon>
        <taxon>Rhodobacterales</taxon>
        <taxon>Roseobacteraceae</taxon>
        <taxon>Rubellimicrobium</taxon>
    </lineage>
</organism>
<dbReference type="EMBL" id="VDFU01000031">
    <property type="protein sequence ID" value="TNC46882.1"/>
    <property type="molecule type" value="Genomic_DNA"/>
</dbReference>
<dbReference type="InterPro" id="IPR002328">
    <property type="entry name" value="ADH_Zn_CS"/>
</dbReference>
<keyword evidence="7" id="KW-1185">Reference proteome</keyword>
<feature type="domain" description="Enoyl reductase (ER)" evidence="5">
    <location>
        <begin position="17"/>
        <end position="307"/>
    </location>
</feature>
<dbReference type="GO" id="GO:0016616">
    <property type="term" value="F:oxidoreductase activity, acting on the CH-OH group of donors, NAD or NADP as acceptor"/>
    <property type="evidence" value="ECO:0007669"/>
    <property type="project" value="UniProtKB-ARBA"/>
</dbReference>
<dbReference type="InterPro" id="IPR011032">
    <property type="entry name" value="GroES-like_sf"/>
</dbReference>
<dbReference type="InterPro" id="IPR036291">
    <property type="entry name" value="NAD(P)-bd_dom_sf"/>
</dbReference>
<dbReference type="PANTHER" id="PTHR43401">
    <property type="entry name" value="L-THREONINE 3-DEHYDROGENASE"/>
    <property type="match status" value="1"/>
</dbReference>
<keyword evidence="2 4" id="KW-0862">Zinc</keyword>
<dbReference type="CDD" id="cd08269">
    <property type="entry name" value="Zn_ADH9"/>
    <property type="match status" value="1"/>
</dbReference>
<dbReference type="PANTHER" id="PTHR43401:SF2">
    <property type="entry name" value="L-THREONINE 3-DEHYDROGENASE"/>
    <property type="match status" value="1"/>
</dbReference>
<dbReference type="InterPro" id="IPR050129">
    <property type="entry name" value="Zn_alcohol_dh"/>
</dbReference>
<dbReference type="SUPFAM" id="SSF51735">
    <property type="entry name" value="NAD(P)-binding Rossmann-fold domains"/>
    <property type="match status" value="1"/>
</dbReference>
<comment type="similarity">
    <text evidence="4">Belongs to the zinc-containing alcohol dehydrogenase family.</text>
</comment>
<evidence type="ECO:0000256" key="1">
    <source>
        <dbReference type="ARBA" id="ARBA00022723"/>
    </source>
</evidence>
<dbReference type="Gene3D" id="3.90.180.10">
    <property type="entry name" value="Medium-chain alcohol dehydrogenases, catalytic domain"/>
    <property type="match status" value="2"/>
</dbReference>
<dbReference type="AlphaFoldDB" id="A0A5C4MM68"/>
<dbReference type="InterPro" id="IPR013149">
    <property type="entry name" value="ADH-like_C"/>
</dbReference>
<dbReference type="Gene3D" id="3.40.50.720">
    <property type="entry name" value="NAD(P)-binding Rossmann-like Domain"/>
    <property type="match status" value="1"/>
</dbReference>
<evidence type="ECO:0000259" key="5">
    <source>
        <dbReference type="SMART" id="SM00829"/>
    </source>
</evidence>
<accession>A0A5C4MM68</accession>
<dbReference type="OrthoDB" id="9806940at2"/>
<gene>
    <name evidence="6" type="ORF">FHG66_17995</name>
</gene>
<comment type="caution">
    <text evidence="6">The sequence shown here is derived from an EMBL/GenBank/DDBJ whole genome shotgun (WGS) entry which is preliminary data.</text>
</comment>
<dbReference type="Proteomes" id="UP000305887">
    <property type="component" value="Unassembled WGS sequence"/>
</dbReference>
<dbReference type="SUPFAM" id="SSF50129">
    <property type="entry name" value="GroES-like"/>
    <property type="match status" value="1"/>
</dbReference>
<evidence type="ECO:0000313" key="6">
    <source>
        <dbReference type="EMBL" id="TNC46882.1"/>
    </source>
</evidence>
<keyword evidence="1 4" id="KW-0479">Metal-binding</keyword>
<protein>
    <submittedName>
        <fullName evidence="6">Zinc-binding dehydrogenase</fullName>
    </submittedName>
</protein>
<dbReference type="Pfam" id="PF00107">
    <property type="entry name" value="ADH_zinc_N"/>
    <property type="match status" value="1"/>
</dbReference>
<evidence type="ECO:0000313" key="7">
    <source>
        <dbReference type="Proteomes" id="UP000305887"/>
    </source>
</evidence>
<dbReference type="InterPro" id="IPR020843">
    <property type="entry name" value="ER"/>
</dbReference>
<dbReference type="SMART" id="SM00829">
    <property type="entry name" value="PKS_ER"/>
    <property type="match status" value="1"/>
</dbReference>
<dbReference type="GO" id="GO:0008270">
    <property type="term" value="F:zinc ion binding"/>
    <property type="evidence" value="ECO:0007669"/>
    <property type="project" value="InterPro"/>
</dbReference>
<name>A0A5C4MM68_9RHOB</name>
<reference evidence="6 7" key="1">
    <citation type="submission" date="2019-06" db="EMBL/GenBank/DDBJ databases">
        <title>YIM 131921 draft genome.</title>
        <authorList>
            <person name="Jiang L."/>
        </authorList>
    </citation>
    <scope>NUCLEOTIDE SEQUENCE [LARGE SCALE GENOMIC DNA]</scope>
    <source>
        <strain evidence="6 7">YIM 131921</strain>
    </source>
</reference>
<evidence type="ECO:0000256" key="4">
    <source>
        <dbReference type="RuleBase" id="RU361277"/>
    </source>
</evidence>
<keyword evidence="3" id="KW-0560">Oxidoreductase</keyword>
<dbReference type="Pfam" id="PF08240">
    <property type="entry name" value="ADH_N"/>
    <property type="match status" value="1"/>
</dbReference>
<proteinExistence type="inferred from homology"/>
<dbReference type="PROSITE" id="PS00059">
    <property type="entry name" value="ADH_ZINC"/>
    <property type="match status" value="1"/>
</dbReference>
<evidence type="ECO:0000256" key="2">
    <source>
        <dbReference type="ARBA" id="ARBA00022833"/>
    </source>
</evidence>
<dbReference type="InterPro" id="IPR013154">
    <property type="entry name" value="ADH-like_N"/>
</dbReference>
<sequence length="327" mass="34930">MTADAGLLHAARVVGPGQVEIVTLPLPEPGPDEVRVKLEGCGVCASNLEPWAGPDWMTFPTEPGGLGHEGWGVIDAVGPKVDGLKPGQRVALLGQHGYASHDVAKAGQVVPLPPELDGLPFPGEAFGCVMNIFRRSAIAPGDTVAIVGIGFIGAALTRLAARIGAKVIAISRRDSSLDLARDMGAAHVVPMHDHWAIIEEVRNLTDGRFCDVVIEAVGKQWPLDLAGEIVAEGGRLVIAGYHQDGPRQINMQNWNWRGIDVINAHERDPARYVSGLRQAVEAVATGQLDPTPLLTHRFPLDHLAEALDATRDKPDGFVKAYVAWEES</sequence>
<comment type="cofactor">
    <cofactor evidence="4">
        <name>Zn(2+)</name>
        <dbReference type="ChEBI" id="CHEBI:29105"/>
    </cofactor>
</comment>
<dbReference type="RefSeq" id="WP_139078433.1">
    <property type="nucleotide sequence ID" value="NZ_VDFU01000031.1"/>
</dbReference>